<dbReference type="EMBL" id="CAAALY010116077">
    <property type="protein sequence ID" value="VEL30837.1"/>
    <property type="molecule type" value="Genomic_DNA"/>
</dbReference>
<evidence type="ECO:0000256" key="1">
    <source>
        <dbReference type="SAM" id="MobiDB-lite"/>
    </source>
</evidence>
<reference evidence="2" key="1">
    <citation type="submission" date="2018-11" db="EMBL/GenBank/DDBJ databases">
        <authorList>
            <consortium name="Pathogen Informatics"/>
        </authorList>
    </citation>
    <scope>NUCLEOTIDE SEQUENCE</scope>
</reference>
<comment type="caution">
    <text evidence="2">The sequence shown here is derived from an EMBL/GenBank/DDBJ whole genome shotgun (WGS) entry which is preliminary data.</text>
</comment>
<proteinExistence type="predicted"/>
<evidence type="ECO:0000313" key="2">
    <source>
        <dbReference type="EMBL" id="VEL30837.1"/>
    </source>
</evidence>
<feature type="compositionally biased region" description="Basic and acidic residues" evidence="1">
    <location>
        <begin position="143"/>
        <end position="158"/>
    </location>
</feature>
<feature type="compositionally biased region" description="Polar residues" evidence="1">
    <location>
        <begin position="126"/>
        <end position="138"/>
    </location>
</feature>
<dbReference type="Proteomes" id="UP000784294">
    <property type="component" value="Unassembled WGS sequence"/>
</dbReference>
<accession>A0A3S5AX40</accession>
<evidence type="ECO:0000313" key="3">
    <source>
        <dbReference type="Proteomes" id="UP000784294"/>
    </source>
</evidence>
<feature type="region of interest" description="Disordered" evidence="1">
    <location>
        <begin position="126"/>
        <end position="177"/>
    </location>
</feature>
<organism evidence="2 3">
    <name type="scientific">Protopolystoma xenopodis</name>
    <dbReference type="NCBI Taxonomy" id="117903"/>
    <lineage>
        <taxon>Eukaryota</taxon>
        <taxon>Metazoa</taxon>
        <taxon>Spiralia</taxon>
        <taxon>Lophotrochozoa</taxon>
        <taxon>Platyhelminthes</taxon>
        <taxon>Monogenea</taxon>
        <taxon>Polyopisthocotylea</taxon>
        <taxon>Polystomatidea</taxon>
        <taxon>Polystomatidae</taxon>
        <taxon>Protopolystoma</taxon>
    </lineage>
</organism>
<gene>
    <name evidence="2" type="ORF">PXEA_LOCUS24277</name>
</gene>
<feature type="compositionally biased region" description="Basic and acidic residues" evidence="1">
    <location>
        <begin position="29"/>
        <end position="38"/>
    </location>
</feature>
<feature type="compositionally biased region" description="Polar residues" evidence="1">
    <location>
        <begin position="159"/>
        <end position="169"/>
    </location>
</feature>
<dbReference type="AlphaFoldDB" id="A0A3S5AX40"/>
<protein>
    <submittedName>
        <fullName evidence="2">Uncharacterized protein</fullName>
    </submittedName>
</protein>
<name>A0A3S5AX40_9PLAT</name>
<feature type="region of interest" description="Disordered" evidence="1">
    <location>
        <begin position="64"/>
        <end position="87"/>
    </location>
</feature>
<sequence>MPLEQLRQHFLGHKSNDSLVFDEDNGGDQCKEGEKDTIEGQVAESDGNQNKYKQVAGRIALEMEDWAEDEAEEEGEEESEEKEGPITCRAVEQEYKGVATANMWEVMYPEEIMAELLHNSLPTASVTTASDLTGTPLSSAADISRDPADWATADEKTWNTKYNSEAEQQLTRHDKFH</sequence>
<feature type="compositionally biased region" description="Acidic residues" evidence="1">
    <location>
        <begin position="64"/>
        <end position="81"/>
    </location>
</feature>
<keyword evidence="3" id="KW-1185">Reference proteome</keyword>
<feature type="region of interest" description="Disordered" evidence="1">
    <location>
        <begin position="1"/>
        <end position="49"/>
    </location>
</feature>